<feature type="compositionally biased region" description="Low complexity" evidence="1">
    <location>
        <begin position="105"/>
        <end position="122"/>
    </location>
</feature>
<evidence type="ECO:0000313" key="3">
    <source>
        <dbReference type="EMBL" id="CCG84088.1"/>
    </source>
</evidence>
<comment type="caution">
    <text evidence="3">The sequence shown here is derived from an EMBL/GenBank/DDBJ whole genome shotgun (WGS) entry which is preliminary data.</text>
</comment>
<name>R4XHV0_TAPDE</name>
<evidence type="ECO:0000256" key="2">
    <source>
        <dbReference type="SAM" id="SignalP"/>
    </source>
</evidence>
<dbReference type="EMBL" id="CAHR02000201">
    <property type="protein sequence ID" value="CCG84088.1"/>
    <property type="molecule type" value="Genomic_DNA"/>
</dbReference>
<evidence type="ECO:0000256" key="1">
    <source>
        <dbReference type="SAM" id="MobiDB-lite"/>
    </source>
</evidence>
<proteinExistence type="predicted"/>
<feature type="compositionally biased region" description="Basic and acidic residues" evidence="1">
    <location>
        <begin position="150"/>
        <end position="169"/>
    </location>
</feature>
<sequence>MLARSLLVILSGLLAAIEAGKGHPAGYNYCTPGLTRPKEPKPPGYQAPIKPLGIDFPAGKPAPVPLSPRGPQTDTAPKSAPAKQPPQVVEPKPEVSDSPPKKESSSGGSKQTPASPKNNPSVKSPPPPTTGSSDKHPKKHTSKHQHKHQHPDTESKNCDKTKPRPDGKA</sequence>
<accession>R4XHV0</accession>
<gene>
    <name evidence="3" type="ORF">TAPDE_004482</name>
</gene>
<dbReference type="AlphaFoldDB" id="R4XHV0"/>
<feature type="signal peptide" evidence="2">
    <location>
        <begin position="1"/>
        <end position="19"/>
    </location>
</feature>
<feature type="compositionally biased region" description="Basic and acidic residues" evidence="1">
    <location>
        <begin position="91"/>
        <end position="104"/>
    </location>
</feature>
<dbReference type="Proteomes" id="UP000013776">
    <property type="component" value="Unassembled WGS sequence"/>
</dbReference>
<protein>
    <submittedName>
        <fullName evidence="3">Uncharacterized protein</fullName>
    </submittedName>
</protein>
<feature type="chain" id="PRO_5004381579" evidence="2">
    <location>
        <begin position="20"/>
        <end position="169"/>
    </location>
</feature>
<organism evidence="3 4">
    <name type="scientific">Taphrina deformans (strain PYCC 5710 / ATCC 11124 / CBS 356.35 / IMI 108563 / JCM 9778 / NBRC 8474)</name>
    <name type="common">Peach leaf curl fungus</name>
    <name type="synonym">Lalaria deformans</name>
    <dbReference type="NCBI Taxonomy" id="1097556"/>
    <lineage>
        <taxon>Eukaryota</taxon>
        <taxon>Fungi</taxon>
        <taxon>Dikarya</taxon>
        <taxon>Ascomycota</taxon>
        <taxon>Taphrinomycotina</taxon>
        <taxon>Taphrinomycetes</taxon>
        <taxon>Taphrinales</taxon>
        <taxon>Taphrinaceae</taxon>
        <taxon>Taphrina</taxon>
    </lineage>
</organism>
<feature type="region of interest" description="Disordered" evidence="1">
    <location>
        <begin position="33"/>
        <end position="169"/>
    </location>
</feature>
<reference evidence="3 4" key="1">
    <citation type="journal article" date="2013" name="MBio">
        <title>Genome sequencing of the plant pathogen Taphrina deformans, the causal agent of peach leaf curl.</title>
        <authorList>
            <person name="Cisse O.H."/>
            <person name="Almeida J.M.G.C.F."/>
            <person name="Fonseca A."/>
            <person name="Kumar A.A."/>
            <person name="Salojaervi J."/>
            <person name="Overmyer K."/>
            <person name="Hauser P.M."/>
            <person name="Pagni M."/>
        </authorList>
    </citation>
    <scope>NUCLEOTIDE SEQUENCE [LARGE SCALE GENOMIC DNA]</scope>
    <source>
        <strain evidence="4">PYCC 5710 / ATCC 11124 / CBS 356.35 / IMI 108563 / JCM 9778 / NBRC 8474</strain>
    </source>
</reference>
<keyword evidence="2" id="KW-0732">Signal</keyword>
<dbReference type="VEuPathDB" id="FungiDB:TAPDE_004482"/>
<feature type="compositionally biased region" description="Basic residues" evidence="1">
    <location>
        <begin position="136"/>
        <end position="149"/>
    </location>
</feature>
<keyword evidence="4" id="KW-1185">Reference proteome</keyword>
<feature type="compositionally biased region" description="Low complexity" evidence="1">
    <location>
        <begin position="76"/>
        <end position="90"/>
    </location>
</feature>
<evidence type="ECO:0000313" key="4">
    <source>
        <dbReference type="Proteomes" id="UP000013776"/>
    </source>
</evidence>